<evidence type="ECO:0000256" key="1">
    <source>
        <dbReference type="PROSITE-ProRule" id="PRU01251"/>
    </source>
</evidence>
<dbReference type="GO" id="GO:0008233">
    <property type="term" value="F:peptidase activity"/>
    <property type="evidence" value="ECO:0007669"/>
    <property type="project" value="UniProtKB-KW"/>
</dbReference>
<dbReference type="RefSeq" id="WP_020510320.1">
    <property type="nucleotide sequence ID" value="NZ_JBIAZU010000002.1"/>
</dbReference>
<dbReference type="GO" id="GO:0006508">
    <property type="term" value="P:proteolysis"/>
    <property type="evidence" value="ECO:0007669"/>
    <property type="project" value="UniProtKB-KW"/>
</dbReference>
<dbReference type="Gene3D" id="6.20.220.10">
    <property type="entry name" value="ClpX chaperone, C4-type zinc finger domain"/>
    <property type="match status" value="1"/>
</dbReference>
<protein>
    <submittedName>
        <fullName evidence="3">Clp protease N-terminal domain-containing protein</fullName>
    </submittedName>
</protein>
<dbReference type="Gene3D" id="1.10.1780.10">
    <property type="entry name" value="Clp, N-terminal domain"/>
    <property type="match status" value="1"/>
</dbReference>
<dbReference type="InterPro" id="IPR004176">
    <property type="entry name" value="Clp_R_N"/>
</dbReference>
<dbReference type="Proteomes" id="UP001602245">
    <property type="component" value="Unassembled WGS sequence"/>
</dbReference>
<dbReference type="SUPFAM" id="SSF81923">
    <property type="entry name" value="Double Clp-N motif"/>
    <property type="match status" value="2"/>
</dbReference>
<keyword evidence="4" id="KW-1185">Reference proteome</keyword>
<organism evidence="3 4">
    <name type="scientific">Paractinoplanes globisporus</name>
    <dbReference type="NCBI Taxonomy" id="113565"/>
    <lineage>
        <taxon>Bacteria</taxon>
        <taxon>Bacillati</taxon>
        <taxon>Actinomycetota</taxon>
        <taxon>Actinomycetes</taxon>
        <taxon>Micromonosporales</taxon>
        <taxon>Micromonosporaceae</taxon>
        <taxon>Paractinoplanes</taxon>
    </lineage>
</organism>
<name>A0ABW6WBI7_9ACTN</name>
<evidence type="ECO:0000313" key="3">
    <source>
        <dbReference type="EMBL" id="MFF5290689.1"/>
    </source>
</evidence>
<dbReference type="PROSITE" id="PS51903">
    <property type="entry name" value="CLP_R"/>
    <property type="match status" value="1"/>
</dbReference>
<keyword evidence="1" id="KW-0677">Repeat</keyword>
<feature type="domain" description="Clp R" evidence="2">
    <location>
        <begin position="87"/>
        <end position="234"/>
    </location>
</feature>
<dbReference type="InterPro" id="IPR010603">
    <property type="entry name" value="Znf_CppX_C4"/>
</dbReference>
<accession>A0ABW6WBI7</accession>
<reference evidence="3 4" key="1">
    <citation type="submission" date="2024-10" db="EMBL/GenBank/DDBJ databases">
        <title>The Natural Products Discovery Center: Release of the First 8490 Sequenced Strains for Exploring Actinobacteria Biosynthetic Diversity.</title>
        <authorList>
            <person name="Kalkreuter E."/>
            <person name="Kautsar S.A."/>
            <person name="Yang D."/>
            <person name="Bader C.D."/>
            <person name="Teijaro C.N."/>
            <person name="Fluegel L."/>
            <person name="Davis C.M."/>
            <person name="Simpson J.R."/>
            <person name="Lauterbach L."/>
            <person name="Steele A.D."/>
            <person name="Gui C."/>
            <person name="Meng S."/>
            <person name="Li G."/>
            <person name="Viehrig K."/>
            <person name="Ye F."/>
            <person name="Su P."/>
            <person name="Kiefer A.F."/>
            <person name="Nichols A."/>
            <person name="Cepeda A.J."/>
            <person name="Yan W."/>
            <person name="Fan B."/>
            <person name="Jiang Y."/>
            <person name="Adhikari A."/>
            <person name="Zheng C.-J."/>
            <person name="Schuster L."/>
            <person name="Cowan T.M."/>
            <person name="Smanski M.J."/>
            <person name="Chevrette M.G."/>
            <person name="De Carvalho L.P.S."/>
            <person name="Shen B."/>
        </authorList>
    </citation>
    <scope>NUCLEOTIDE SEQUENCE [LARGE SCALE GENOMIC DNA]</scope>
    <source>
        <strain evidence="3 4">NPDC000087</strain>
    </source>
</reference>
<sequence length="289" mass="30148">MATDRPGRFDELVARVHQHAAAAEPAALLDAAAAVSAEQAADADRLLDHFVAHARVAGMSWTDIGARLGVTKQAARQRFAPATAMPFAAHPAARLRACLDQAAREARADGAADIGTHHLLAGLFTEGVAAGILERLGVHADQIRTTSHALFGPPAASSPDDDPPMSAEATRALDSAARNAAANATGAAPPEVRTEHLLAVLALDPGSRSRRVLNELHVDIAALKRELQCHITVNPARPARWWKRRPATHACSFCGRASEPGLLVNGPGIAICGACVALATEILAAREPA</sequence>
<proteinExistence type="predicted"/>
<dbReference type="SMART" id="SM00994">
    <property type="entry name" value="zf-C4_ClpX"/>
    <property type="match status" value="1"/>
</dbReference>
<dbReference type="InterPro" id="IPR036628">
    <property type="entry name" value="Clp_N_dom_sf"/>
</dbReference>
<comment type="caution">
    <text evidence="3">The sequence shown here is derived from an EMBL/GenBank/DDBJ whole genome shotgun (WGS) entry which is preliminary data.</text>
</comment>
<dbReference type="EMBL" id="JBIAZU010000002">
    <property type="protein sequence ID" value="MFF5290689.1"/>
    <property type="molecule type" value="Genomic_DNA"/>
</dbReference>
<keyword evidence="3" id="KW-0378">Hydrolase</keyword>
<dbReference type="Pfam" id="PF06689">
    <property type="entry name" value="zf-C4_ClpX"/>
    <property type="match status" value="1"/>
</dbReference>
<evidence type="ECO:0000313" key="4">
    <source>
        <dbReference type="Proteomes" id="UP001602245"/>
    </source>
</evidence>
<evidence type="ECO:0000259" key="2">
    <source>
        <dbReference type="PROSITE" id="PS51903"/>
    </source>
</evidence>
<dbReference type="Pfam" id="PF02861">
    <property type="entry name" value="Clp_N"/>
    <property type="match status" value="1"/>
</dbReference>
<dbReference type="InterPro" id="IPR038366">
    <property type="entry name" value="Znf_CppX_C4_sf"/>
</dbReference>
<gene>
    <name evidence="3" type="ORF">ACFY35_14685</name>
</gene>
<keyword evidence="3" id="KW-0645">Protease</keyword>